<dbReference type="OrthoDB" id="982169at2"/>
<gene>
    <name evidence="1" type="ORF">ULMS_11060</name>
</gene>
<protein>
    <recommendedName>
        <fullName evidence="3">DUF306 domain-containing protein</fullName>
    </recommendedName>
</protein>
<proteinExistence type="predicted"/>
<name>A0A5J4FWG2_9FLAO</name>
<evidence type="ECO:0000313" key="2">
    <source>
        <dbReference type="Proteomes" id="UP000326994"/>
    </source>
</evidence>
<accession>A0A5J4FWG2</accession>
<dbReference type="AlphaFoldDB" id="A0A5J4FWG2"/>
<dbReference type="EMBL" id="BKCF01000001">
    <property type="protein sequence ID" value="GEQ85598.1"/>
    <property type="molecule type" value="Genomic_DNA"/>
</dbReference>
<dbReference type="RefSeq" id="WP_151893506.1">
    <property type="nucleotide sequence ID" value="NZ_BKCF01000001.1"/>
</dbReference>
<evidence type="ECO:0008006" key="3">
    <source>
        <dbReference type="Google" id="ProtNLM"/>
    </source>
</evidence>
<dbReference type="PROSITE" id="PS51257">
    <property type="entry name" value="PROKAR_LIPOPROTEIN"/>
    <property type="match status" value="1"/>
</dbReference>
<keyword evidence="2" id="KW-1185">Reference proteome</keyword>
<reference evidence="1 2" key="1">
    <citation type="submission" date="2019-08" db="EMBL/GenBank/DDBJ databases">
        <title>Ulvibacter marinistellae sp. nov., isolated from a starfish, Patiria pectinifera.</title>
        <authorList>
            <person name="Kawano K."/>
            <person name="Ushijima N."/>
            <person name="Kihara M."/>
            <person name="Itoh H."/>
        </authorList>
    </citation>
    <scope>NUCLEOTIDE SEQUENCE [LARGE SCALE GENOMIC DNA]</scope>
    <source>
        <strain evidence="1 2">KK4</strain>
    </source>
</reference>
<evidence type="ECO:0000313" key="1">
    <source>
        <dbReference type="EMBL" id="GEQ85598.1"/>
    </source>
</evidence>
<dbReference type="Proteomes" id="UP000326994">
    <property type="component" value="Unassembled WGS sequence"/>
</dbReference>
<comment type="caution">
    <text evidence="1">The sequence shown here is derived from an EMBL/GenBank/DDBJ whole genome shotgun (WGS) entry which is preliminary data.</text>
</comment>
<organism evidence="1 2">
    <name type="scientific">Patiriisocius marinistellae</name>
    <dbReference type="NCBI Taxonomy" id="2494560"/>
    <lineage>
        <taxon>Bacteria</taxon>
        <taxon>Pseudomonadati</taxon>
        <taxon>Bacteroidota</taxon>
        <taxon>Flavobacteriia</taxon>
        <taxon>Flavobacteriales</taxon>
        <taxon>Flavobacteriaceae</taxon>
        <taxon>Patiriisocius</taxon>
    </lineage>
</organism>
<sequence>MKNLLLLFALTGIFSCNQKGTKKANETKISEEITKESLTTNDLENSEIFKMLQGSWVNNLDPLSTLTFNGKSVTNAYQDTLSVRTVGFVLGNSCLNAPSISNEKEADLYITTTGNMSECYFIKKLNDTILKINFVDGNIDLTFNKKR</sequence>